<dbReference type="EMBL" id="JBHRSA010000004">
    <property type="protein sequence ID" value="MFC3039030.1"/>
    <property type="molecule type" value="Genomic_DNA"/>
</dbReference>
<accession>A0ABV7CRW6</accession>
<dbReference type="InterPro" id="IPR038503">
    <property type="entry name" value="SpoIIIAH_sf"/>
</dbReference>
<reference evidence="3" key="1">
    <citation type="journal article" date="2019" name="Int. J. Syst. Evol. Microbiol.">
        <title>The Global Catalogue of Microorganisms (GCM) 10K type strain sequencing project: providing services to taxonomists for standard genome sequencing and annotation.</title>
        <authorList>
            <consortium name="The Broad Institute Genomics Platform"/>
            <consortium name="The Broad Institute Genome Sequencing Center for Infectious Disease"/>
            <person name="Wu L."/>
            <person name="Ma J."/>
        </authorList>
    </citation>
    <scope>NUCLEOTIDE SEQUENCE [LARGE SCALE GENOMIC DNA]</scope>
    <source>
        <strain evidence="3">KCTC 13128</strain>
    </source>
</reference>
<dbReference type="Gene3D" id="1.10.287.4300">
    <property type="entry name" value="Stage III sporulation protein AH-like"/>
    <property type="match status" value="1"/>
</dbReference>
<keyword evidence="1" id="KW-1133">Transmembrane helix</keyword>
<proteinExistence type="predicted"/>
<dbReference type="Proteomes" id="UP001595279">
    <property type="component" value="Unassembled WGS sequence"/>
</dbReference>
<organism evidence="2 3">
    <name type="scientific">Virgibacillus xinjiangensis</name>
    <dbReference type="NCBI Taxonomy" id="393090"/>
    <lineage>
        <taxon>Bacteria</taxon>
        <taxon>Bacillati</taxon>
        <taxon>Bacillota</taxon>
        <taxon>Bacilli</taxon>
        <taxon>Bacillales</taxon>
        <taxon>Bacillaceae</taxon>
        <taxon>Virgibacillus</taxon>
    </lineage>
</organism>
<evidence type="ECO:0000313" key="3">
    <source>
        <dbReference type="Proteomes" id="UP001595279"/>
    </source>
</evidence>
<gene>
    <name evidence="2" type="ORF">ACFOGI_02020</name>
</gene>
<evidence type="ECO:0000256" key="1">
    <source>
        <dbReference type="SAM" id="Phobius"/>
    </source>
</evidence>
<name>A0ABV7CRW6_9BACI</name>
<keyword evidence="1" id="KW-0472">Membrane</keyword>
<evidence type="ECO:0000313" key="2">
    <source>
        <dbReference type="EMBL" id="MFC3039030.1"/>
    </source>
</evidence>
<comment type="caution">
    <text evidence="2">The sequence shown here is derived from an EMBL/GenBank/DDBJ whole genome shotgun (WGS) entry which is preliminary data.</text>
</comment>
<sequence>MLKKQTVWLLTMLSLMIVLSVYYMTADTEDLAYIDTGENTAGEAVGDENQETAGEAEVGDITNLGNDELFTSLRMELQDNRSMEKERLNEIVASSNATAEEKDEALEAIDGIDEASTKETIIEESILAGAAYEDVLVRSEEDVVHVHVKVDELSKSEVVNIMQMVRDEFGDVTVDVNYQPTDSK</sequence>
<protein>
    <submittedName>
        <fullName evidence="2">SpoIIIAH-like family protein</fullName>
    </submittedName>
</protein>
<keyword evidence="1" id="KW-0812">Transmembrane</keyword>
<keyword evidence="3" id="KW-1185">Reference proteome</keyword>
<dbReference type="Pfam" id="PF12685">
    <property type="entry name" value="SpoIIIAH"/>
    <property type="match status" value="1"/>
</dbReference>
<dbReference type="InterPro" id="IPR024232">
    <property type="entry name" value="SpoIIIAH"/>
</dbReference>
<dbReference type="RefSeq" id="WP_390267638.1">
    <property type="nucleotide sequence ID" value="NZ_JBHRSA010000004.1"/>
</dbReference>
<feature type="transmembrane region" description="Helical" evidence="1">
    <location>
        <begin position="7"/>
        <end position="25"/>
    </location>
</feature>